<keyword evidence="5" id="KW-1185">Reference proteome</keyword>
<dbReference type="AlphaFoldDB" id="A0A0M7BH29"/>
<feature type="transmembrane region" description="Helical" evidence="3">
    <location>
        <begin position="190"/>
        <end position="212"/>
    </location>
</feature>
<reference evidence="4 5" key="1">
    <citation type="submission" date="2015-09" db="EMBL/GenBank/DDBJ databases">
        <authorList>
            <person name="Jackson K.R."/>
            <person name="Lunt B.L."/>
            <person name="Fisher J.N.B."/>
            <person name="Gardner A.V."/>
            <person name="Bailey M.E."/>
            <person name="Deus L.M."/>
            <person name="Earl A.S."/>
            <person name="Gibby P.D."/>
            <person name="Hartmann K.A."/>
            <person name="Liu J.E."/>
            <person name="Manci A.M."/>
            <person name="Nielsen D.A."/>
            <person name="Solomon M.B."/>
            <person name="Breakwell D.P."/>
            <person name="Burnett S.H."/>
            <person name="Grose J.H."/>
        </authorList>
    </citation>
    <scope>NUCLEOTIDE SEQUENCE [LARGE SCALE GENOMIC DNA]</scope>
    <source>
        <strain evidence="4 5">CECT 7799</strain>
    </source>
</reference>
<feature type="region of interest" description="Disordered" evidence="2">
    <location>
        <begin position="226"/>
        <end position="246"/>
    </location>
</feature>
<dbReference type="PANTHER" id="PTHR30531">
    <property type="entry name" value="FLAGELLAR BIOSYNTHETIC PROTEIN FLHB"/>
    <property type="match status" value="1"/>
</dbReference>
<evidence type="ECO:0000313" key="5">
    <source>
        <dbReference type="Proteomes" id="UP000049455"/>
    </source>
</evidence>
<dbReference type="EMBL" id="CYPR01000228">
    <property type="protein sequence ID" value="CUH40656.1"/>
    <property type="molecule type" value="Genomic_DNA"/>
</dbReference>
<evidence type="ECO:0000256" key="1">
    <source>
        <dbReference type="ARBA" id="ARBA00010690"/>
    </source>
</evidence>
<dbReference type="OrthoDB" id="9807950at2"/>
<keyword evidence="3" id="KW-0472">Membrane</keyword>
<dbReference type="SUPFAM" id="SSF160544">
    <property type="entry name" value="EscU C-terminal domain-like"/>
    <property type="match status" value="1"/>
</dbReference>
<dbReference type="STRING" id="313367.JSE7799_03391"/>
<dbReference type="PRINTS" id="PR00950">
    <property type="entry name" value="TYPE3IMSPROT"/>
</dbReference>
<evidence type="ECO:0000313" key="4">
    <source>
        <dbReference type="EMBL" id="CUH40656.1"/>
    </source>
</evidence>
<dbReference type="GO" id="GO:0005886">
    <property type="term" value="C:plasma membrane"/>
    <property type="evidence" value="ECO:0007669"/>
    <property type="project" value="TreeGrafter"/>
</dbReference>
<keyword evidence="4" id="KW-0969">Cilium</keyword>
<dbReference type="Proteomes" id="UP000049455">
    <property type="component" value="Unassembled WGS sequence"/>
</dbReference>
<name>A0A0M7BH29_9RHOB</name>
<feature type="transmembrane region" description="Helical" evidence="3">
    <location>
        <begin position="86"/>
        <end position="111"/>
    </location>
</feature>
<keyword evidence="3" id="KW-0812">Transmembrane</keyword>
<dbReference type="RefSeq" id="WP_055664664.1">
    <property type="nucleotide sequence ID" value="NZ_CYPR01000228.1"/>
</dbReference>
<keyword evidence="4" id="KW-0966">Cell projection</keyword>
<feature type="transmembrane region" description="Helical" evidence="3">
    <location>
        <begin position="36"/>
        <end position="54"/>
    </location>
</feature>
<evidence type="ECO:0000256" key="2">
    <source>
        <dbReference type="SAM" id="MobiDB-lite"/>
    </source>
</evidence>
<protein>
    <submittedName>
        <fullName evidence="4">Flagellar biosynthetic protein FlhB</fullName>
    </submittedName>
</protein>
<dbReference type="InterPro" id="IPR029025">
    <property type="entry name" value="T3SS_substrate_exporter_C"/>
</dbReference>
<comment type="similarity">
    <text evidence="1">Belongs to the type III secretion exporter family.</text>
</comment>
<keyword evidence="3" id="KW-1133">Transmembrane helix</keyword>
<evidence type="ECO:0000256" key="3">
    <source>
        <dbReference type="SAM" id="Phobius"/>
    </source>
</evidence>
<dbReference type="InterPro" id="IPR006135">
    <property type="entry name" value="T3SS_substrate_exporter"/>
</dbReference>
<proteinExistence type="inferred from homology"/>
<accession>A0A0M7BH29</accession>
<gene>
    <name evidence="4" type="primary">flhB</name>
    <name evidence="4" type="ORF">JSE7799_03391</name>
</gene>
<dbReference type="Pfam" id="PF01312">
    <property type="entry name" value="Bac_export_2"/>
    <property type="match status" value="1"/>
</dbReference>
<dbReference type="GO" id="GO:0009306">
    <property type="term" value="P:protein secretion"/>
    <property type="evidence" value="ECO:0007669"/>
    <property type="project" value="InterPro"/>
</dbReference>
<dbReference type="Gene3D" id="3.40.1690.10">
    <property type="entry name" value="secretion proteins EscU"/>
    <property type="match status" value="1"/>
</dbReference>
<dbReference type="Gene3D" id="6.10.250.2080">
    <property type="match status" value="1"/>
</dbReference>
<organism evidence="4 5">
    <name type="scientific">Jannaschia seosinensis</name>
    <dbReference type="NCBI Taxonomy" id="313367"/>
    <lineage>
        <taxon>Bacteria</taxon>
        <taxon>Pseudomonadati</taxon>
        <taxon>Pseudomonadota</taxon>
        <taxon>Alphaproteobacteria</taxon>
        <taxon>Rhodobacterales</taxon>
        <taxon>Roseobacteraceae</taxon>
        <taxon>Jannaschia</taxon>
    </lineage>
</organism>
<dbReference type="PANTHER" id="PTHR30531:SF12">
    <property type="entry name" value="FLAGELLAR BIOSYNTHETIC PROTEIN FLHB"/>
    <property type="match status" value="1"/>
</dbReference>
<sequence>MSEESGAERSHEPTPQKLQQAREKGDLVRSQDVATSAGYAGVLICLVLVAPGVARRLTDLGGALIQNAGTITGRMTRGDGGKGAEILWEATAAATLMVAAPAALVVAALLAQRAIVFAPTKLSPKLSRVSVLANAKNKFGPSGLFEFAKSATKMGIYGALLVGFLMRHSDRIISASAVDPRAIPALLPEILWEFVLAVVLISGAIAAADYAWQQHSHIVKNRMTRQEVLDESKQSEGDPHMKQKRRQRAQEIAMNSMLADVPEATVVVVNPTHYAVALKWSPMDPSPPVCVAKGVDHVAMRIREVATDAGIPLYSDPPTARALHATTEIGDPIDRAHFAAVAAAVRFARDLAEAKA</sequence>
<feature type="region of interest" description="Disordered" evidence="2">
    <location>
        <begin position="1"/>
        <end position="26"/>
    </location>
</feature>
<feature type="compositionally biased region" description="Basic and acidic residues" evidence="2">
    <location>
        <begin position="226"/>
        <end position="241"/>
    </location>
</feature>
<keyword evidence="4" id="KW-0282">Flagellum</keyword>